<organism evidence="2">
    <name type="scientific">Caenorhabditis brenneri</name>
    <name type="common">Nematode worm</name>
    <dbReference type="NCBI Taxonomy" id="135651"/>
    <lineage>
        <taxon>Eukaryota</taxon>
        <taxon>Metazoa</taxon>
        <taxon>Ecdysozoa</taxon>
        <taxon>Nematoda</taxon>
        <taxon>Chromadorea</taxon>
        <taxon>Rhabditida</taxon>
        <taxon>Rhabditina</taxon>
        <taxon>Rhabditomorpha</taxon>
        <taxon>Rhabditoidea</taxon>
        <taxon>Rhabditidae</taxon>
        <taxon>Peloderinae</taxon>
        <taxon>Caenorhabditis</taxon>
    </lineage>
</organism>
<evidence type="ECO:0000313" key="1">
    <source>
        <dbReference type="EMBL" id="EGT37494.1"/>
    </source>
</evidence>
<proteinExistence type="predicted"/>
<reference evidence="2" key="1">
    <citation type="submission" date="2011-07" db="EMBL/GenBank/DDBJ databases">
        <authorList>
            <consortium name="Caenorhabditis brenneri Sequencing and Analysis Consortium"/>
            <person name="Wilson R.K."/>
        </authorList>
    </citation>
    <scope>NUCLEOTIDE SEQUENCE [LARGE SCALE GENOMIC DNA]</scope>
    <source>
        <strain evidence="2">PB2801</strain>
    </source>
</reference>
<accession>G0MMH5</accession>
<dbReference type="Proteomes" id="UP000008068">
    <property type="component" value="Unassembled WGS sequence"/>
</dbReference>
<dbReference type="InParanoid" id="G0MMH5"/>
<keyword evidence="2" id="KW-1185">Reference proteome</keyword>
<sequence length="55" mass="6332">MEDILKRFNGMPIDDENVHIPINAATQLRVSYGPFPEFAPHSHWAVRFSTEAIQH</sequence>
<evidence type="ECO:0000313" key="2">
    <source>
        <dbReference type="Proteomes" id="UP000008068"/>
    </source>
</evidence>
<protein>
    <submittedName>
        <fullName evidence="1">Uncharacterized protein</fullName>
    </submittedName>
</protein>
<dbReference type="HOGENOM" id="CLU_3034334_0_0_1"/>
<gene>
    <name evidence="1" type="ORF">CAEBREN_12585</name>
</gene>
<name>G0MMH5_CAEBE</name>
<dbReference type="AlphaFoldDB" id="G0MMH5"/>
<dbReference type="EMBL" id="GL379802">
    <property type="protein sequence ID" value="EGT37494.1"/>
    <property type="molecule type" value="Genomic_DNA"/>
</dbReference>